<dbReference type="Gene3D" id="1.10.357.10">
    <property type="entry name" value="Tetracycline Repressor, domain 2"/>
    <property type="match status" value="1"/>
</dbReference>
<proteinExistence type="predicted"/>
<dbReference type="InterPro" id="IPR001647">
    <property type="entry name" value="HTH_TetR"/>
</dbReference>
<dbReference type="FunFam" id="1.10.10.60:FF:000141">
    <property type="entry name" value="TetR family transcriptional regulator"/>
    <property type="match status" value="1"/>
</dbReference>
<dbReference type="PRINTS" id="PR00455">
    <property type="entry name" value="HTHTETR"/>
</dbReference>
<evidence type="ECO:0000313" key="6">
    <source>
        <dbReference type="EMBL" id="SDZ39011.1"/>
    </source>
</evidence>
<dbReference type="InterPro" id="IPR050109">
    <property type="entry name" value="HTH-type_TetR-like_transc_reg"/>
</dbReference>
<feature type="DNA-binding region" description="H-T-H motif" evidence="4">
    <location>
        <begin position="30"/>
        <end position="49"/>
    </location>
</feature>
<dbReference type="PANTHER" id="PTHR30328:SF54">
    <property type="entry name" value="HTH-TYPE TRANSCRIPTIONAL REPRESSOR SCO4008"/>
    <property type="match status" value="1"/>
</dbReference>
<sequence length="200" mass="22167">MAKRRPAETQQMLLDAALGEFAENGLAGARIDRIAAAAGISKPMLYVHFGDKEALFDAVLSREILAAAQDERFDADDLPGYAGRTYDLLTERPHLWRLMTWFHLERGQEVLLLPAGHSVLEAKHAAITAAQAEGRITADFTPDEIVRLVATVVQTWCMAPAARDSQEHEARRRAIQLAIARMLSPGESPLQRRKMVDASR</sequence>
<evidence type="ECO:0000313" key="7">
    <source>
        <dbReference type="Proteomes" id="UP000183417"/>
    </source>
</evidence>
<feature type="domain" description="HTH tetR-type" evidence="5">
    <location>
        <begin position="7"/>
        <end position="67"/>
    </location>
</feature>
<evidence type="ECO:0000256" key="1">
    <source>
        <dbReference type="ARBA" id="ARBA00023015"/>
    </source>
</evidence>
<dbReference type="GeneID" id="94693706"/>
<keyword evidence="1" id="KW-0805">Transcription regulation</keyword>
<dbReference type="InterPro" id="IPR041467">
    <property type="entry name" value="Sco4008_C"/>
</dbReference>
<evidence type="ECO:0000259" key="5">
    <source>
        <dbReference type="PROSITE" id="PS50977"/>
    </source>
</evidence>
<dbReference type="Pfam" id="PF17926">
    <property type="entry name" value="TetR_C_21"/>
    <property type="match status" value="1"/>
</dbReference>
<dbReference type="Proteomes" id="UP000183417">
    <property type="component" value="Unassembled WGS sequence"/>
</dbReference>
<name>A0A1H3SN83_9BURK</name>
<dbReference type="PROSITE" id="PS50977">
    <property type="entry name" value="HTH_TETR_2"/>
    <property type="match status" value="1"/>
</dbReference>
<protein>
    <submittedName>
        <fullName evidence="6">Transcriptional regulator, TetR family</fullName>
    </submittedName>
</protein>
<keyword evidence="2 4" id="KW-0238">DNA-binding</keyword>
<dbReference type="GO" id="GO:0003677">
    <property type="term" value="F:DNA binding"/>
    <property type="evidence" value="ECO:0007669"/>
    <property type="project" value="UniProtKB-UniRule"/>
</dbReference>
<dbReference type="InterPro" id="IPR009057">
    <property type="entry name" value="Homeodomain-like_sf"/>
</dbReference>
<dbReference type="RefSeq" id="WP_023098521.1">
    <property type="nucleotide sequence ID" value="NZ_CP141274.1"/>
</dbReference>
<dbReference type="Pfam" id="PF00440">
    <property type="entry name" value="TetR_N"/>
    <property type="match status" value="1"/>
</dbReference>
<accession>A0A1H3SN83</accession>
<dbReference type="EMBL" id="FNPE01000021">
    <property type="protein sequence ID" value="SDZ39011.1"/>
    <property type="molecule type" value="Genomic_DNA"/>
</dbReference>
<dbReference type="PANTHER" id="PTHR30328">
    <property type="entry name" value="TRANSCRIPTIONAL REPRESSOR"/>
    <property type="match status" value="1"/>
</dbReference>
<organism evidence="6 7">
    <name type="scientific">Delftia lacustris</name>
    <dbReference type="NCBI Taxonomy" id="558537"/>
    <lineage>
        <taxon>Bacteria</taxon>
        <taxon>Pseudomonadati</taxon>
        <taxon>Pseudomonadota</taxon>
        <taxon>Betaproteobacteria</taxon>
        <taxon>Burkholderiales</taxon>
        <taxon>Comamonadaceae</taxon>
        <taxon>Delftia</taxon>
    </lineage>
</organism>
<evidence type="ECO:0000256" key="4">
    <source>
        <dbReference type="PROSITE-ProRule" id="PRU00335"/>
    </source>
</evidence>
<dbReference type="SUPFAM" id="SSF46689">
    <property type="entry name" value="Homeodomain-like"/>
    <property type="match status" value="1"/>
</dbReference>
<evidence type="ECO:0000256" key="3">
    <source>
        <dbReference type="ARBA" id="ARBA00023163"/>
    </source>
</evidence>
<evidence type="ECO:0000256" key="2">
    <source>
        <dbReference type="ARBA" id="ARBA00023125"/>
    </source>
</evidence>
<dbReference type="AlphaFoldDB" id="A0A1H3SN83"/>
<keyword evidence="3" id="KW-0804">Transcription</keyword>
<reference evidence="6 7" key="1">
    <citation type="submission" date="2016-10" db="EMBL/GenBank/DDBJ databases">
        <authorList>
            <person name="de Groot N.N."/>
        </authorList>
    </citation>
    <scope>NUCLEOTIDE SEQUENCE [LARGE SCALE GENOMIC DNA]</scope>
    <source>
        <strain evidence="6 7">LMG 24775</strain>
    </source>
</reference>
<gene>
    <name evidence="6" type="ORF">SAMN05421547_12168</name>
</gene>
<dbReference type="InterPro" id="IPR036271">
    <property type="entry name" value="Tet_transcr_reg_TetR-rel_C_sf"/>
</dbReference>
<dbReference type="SUPFAM" id="SSF48498">
    <property type="entry name" value="Tetracyclin repressor-like, C-terminal domain"/>
    <property type="match status" value="1"/>
</dbReference>